<comment type="caution">
    <text evidence="1">The sequence shown here is derived from an EMBL/GenBank/DDBJ whole genome shotgun (WGS) entry which is preliminary data.</text>
</comment>
<dbReference type="Proteomes" id="UP000253934">
    <property type="component" value="Unassembled WGS sequence"/>
</dbReference>
<organism evidence="1 2">
    <name type="scientific">Spirobacillus cienkowskii</name>
    <dbReference type="NCBI Taxonomy" id="495820"/>
    <lineage>
        <taxon>Bacteria</taxon>
        <taxon>Pseudomonadati</taxon>
        <taxon>Bdellovibrionota</taxon>
        <taxon>Oligoflexia</taxon>
        <taxon>Silvanigrellales</taxon>
        <taxon>Spirobacillus</taxon>
    </lineage>
</organism>
<sequence length="140" mass="15907">MRIFFYLSFFIGIFNFAFSKEICVKNKEGIFCGDIISKDSNKLKRECITFEDKKICGFGCVKNTFGADCKQDPDAKCIQNIHGVICGHNCEENFLISACASKSYFNCVRFADKAKCGLNCRMKFGDVFCDEEDVNAKYLK</sequence>
<proteinExistence type="predicted"/>
<keyword evidence="2" id="KW-1185">Reference proteome</keyword>
<evidence type="ECO:0000313" key="2">
    <source>
        <dbReference type="Proteomes" id="UP000253934"/>
    </source>
</evidence>
<dbReference type="AlphaFoldDB" id="A0A369KTN2"/>
<accession>A0A369KTN2</accession>
<dbReference type="EMBL" id="QOVW01000108">
    <property type="protein sequence ID" value="RDB35084.1"/>
    <property type="molecule type" value="Genomic_DNA"/>
</dbReference>
<gene>
    <name evidence="1" type="ORF">DCC88_12000</name>
</gene>
<name>A0A369KTN2_9BACT</name>
<reference evidence="1" key="1">
    <citation type="submission" date="2018-04" db="EMBL/GenBank/DDBJ databases">
        <title>Draft genome sequence of the Candidatus Spirobacillus cienkowskii, a pathogen of freshwater Daphnia species, reconstructed from hemolymph metagenomic reads.</title>
        <authorList>
            <person name="Bresciani L."/>
            <person name="Lemos L.N."/>
            <person name="Wale N."/>
            <person name="Lin J.Y."/>
            <person name="Fernandes G.R."/>
            <person name="Duffy M.A."/>
            <person name="Rodrigues J.M."/>
        </authorList>
    </citation>
    <scope>NUCLEOTIDE SEQUENCE [LARGE SCALE GENOMIC DNA]</scope>
    <source>
        <strain evidence="1">Binning01</strain>
    </source>
</reference>
<evidence type="ECO:0000313" key="1">
    <source>
        <dbReference type="EMBL" id="RDB35084.1"/>
    </source>
</evidence>
<protein>
    <submittedName>
        <fullName evidence="1">Uncharacterized protein</fullName>
    </submittedName>
</protein>